<reference evidence="3 4" key="1">
    <citation type="submission" date="2023-11" db="EMBL/GenBank/DDBJ databases">
        <title>Halocaridina rubra genome assembly.</title>
        <authorList>
            <person name="Smith C."/>
        </authorList>
    </citation>
    <scope>NUCLEOTIDE SEQUENCE [LARGE SCALE GENOMIC DNA]</scope>
    <source>
        <strain evidence="3">EP-1</strain>
        <tissue evidence="3">Whole</tissue>
    </source>
</reference>
<dbReference type="AlphaFoldDB" id="A0AAN8WDV4"/>
<dbReference type="Gene3D" id="1.10.533.10">
    <property type="entry name" value="Death Domain, Fas"/>
    <property type="match status" value="1"/>
</dbReference>
<dbReference type="GO" id="GO:0050830">
    <property type="term" value="P:defense response to Gram-positive bacterium"/>
    <property type="evidence" value="ECO:0007669"/>
    <property type="project" value="TreeGrafter"/>
</dbReference>
<dbReference type="GO" id="GO:0045087">
    <property type="term" value="P:innate immune response"/>
    <property type="evidence" value="ECO:0007669"/>
    <property type="project" value="TreeGrafter"/>
</dbReference>
<proteinExistence type="predicted"/>
<dbReference type="SUPFAM" id="SSF52200">
    <property type="entry name" value="Toll/Interleukin receptor TIR domain"/>
    <property type="match status" value="1"/>
</dbReference>
<dbReference type="PANTHER" id="PTHR15079:SF3">
    <property type="entry name" value="MYELOID DIFFERENTIATION PRIMARY RESPONSE PROTEIN MYD88"/>
    <property type="match status" value="1"/>
</dbReference>
<dbReference type="GO" id="GO:0034142">
    <property type="term" value="P:toll-like receptor 4 signaling pathway"/>
    <property type="evidence" value="ECO:0007669"/>
    <property type="project" value="TreeGrafter"/>
</dbReference>
<name>A0AAN8WDV4_HALRR</name>
<protein>
    <submittedName>
        <fullName evidence="3">Myeloid differentiation primary response protein MyD88</fullName>
    </submittedName>
</protein>
<evidence type="ECO:0000259" key="2">
    <source>
        <dbReference type="PROSITE" id="PS50104"/>
    </source>
</evidence>
<keyword evidence="4" id="KW-1185">Reference proteome</keyword>
<feature type="compositionally biased region" description="Low complexity" evidence="1">
    <location>
        <begin position="308"/>
        <end position="326"/>
    </location>
</feature>
<dbReference type="InterPro" id="IPR011029">
    <property type="entry name" value="DEATH-like_dom_sf"/>
</dbReference>
<dbReference type="PANTHER" id="PTHR15079">
    <property type="entry name" value="MYD88"/>
    <property type="match status" value="1"/>
</dbReference>
<evidence type="ECO:0000313" key="3">
    <source>
        <dbReference type="EMBL" id="KAK7026768.1"/>
    </source>
</evidence>
<dbReference type="GO" id="GO:0070976">
    <property type="term" value="F:TIR domain binding"/>
    <property type="evidence" value="ECO:0007669"/>
    <property type="project" value="InterPro"/>
</dbReference>
<feature type="compositionally biased region" description="Polar residues" evidence="1">
    <location>
        <begin position="428"/>
        <end position="440"/>
    </location>
</feature>
<dbReference type="GO" id="GO:0002755">
    <property type="term" value="P:MyD88-dependent toll-like receptor signaling pathway"/>
    <property type="evidence" value="ECO:0007669"/>
    <property type="project" value="InterPro"/>
</dbReference>
<organism evidence="3 4">
    <name type="scientific">Halocaridina rubra</name>
    <name type="common">Hawaiian red shrimp</name>
    <dbReference type="NCBI Taxonomy" id="373956"/>
    <lineage>
        <taxon>Eukaryota</taxon>
        <taxon>Metazoa</taxon>
        <taxon>Ecdysozoa</taxon>
        <taxon>Arthropoda</taxon>
        <taxon>Crustacea</taxon>
        <taxon>Multicrustacea</taxon>
        <taxon>Malacostraca</taxon>
        <taxon>Eumalacostraca</taxon>
        <taxon>Eucarida</taxon>
        <taxon>Decapoda</taxon>
        <taxon>Pleocyemata</taxon>
        <taxon>Caridea</taxon>
        <taxon>Atyoidea</taxon>
        <taxon>Atyidae</taxon>
        <taxon>Halocaridina</taxon>
    </lineage>
</organism>
<dbReference type="GO" id="GO:0043123">
    <property type="term" value="P:positive regulation of canonical NF-kappaB signal transduction"/>
    <property type="evidence" value="ECO:0007669"/>
    <property type="project" value="InterPro"/>
</dbReference>
<feature type="region of interest" description="Disordered" evidence="1">
    <location>
        <begin position="404"/>
        <end position="455"/>
    </location>
</feature>
<dbReference type="EMBL" id="JAXCGZ010022699">
    <property type="protein sequence ID" value="KAK7026768.1"/>
    <property type="molecule type" value="Genomic_DNA"/>
</dbReference>
<feature type="domain" description="TIR" evidence="2">
    <location>
        <begin position="152"/>
        <end position="284"/>
    </location>
</feature>
<dbReference type="SUPFAM" id="SSF47986">
    <property type="entry name" value="DEATH domain"/>
    <property type="match status" value="1"/>
</dbReference>
<evidence type="ECO:0000313" key="4">
    <source>
        <dbReference type="Proteomes" id="UP001381693"/>
    </source>
</evidence>
<dbReference type="GO" id="GO:0008063">
    <property type="term" value="P:Toll signaling pathway"/>
    <property type="evidence" value="ECO:0007669"/>
    <property type="project" value="TreeGrafter"/>
</dbReference>
<sequence>MSFRRNEVLDAPVRILMDATIQLLSTKLDSRKILLTSQGIHRDWRGLAEQAGMDIGCINSGKISPTAHCIYKWRKGHATIGQFLAFLEVMDRFDVIDDALTLIYNDYDKCMTQAGGLAMTATPPSIDDEVSFDPDLISVGDVSNRDLGLGLEHYDALVLSAEEDCDFVQELIENIEVKYGFKLFLKERDLLAGLQFETESIVRLITERCTRVIVVLSPEFLASNVNKFFTNFALAFSIDQRRRIVIPCQVKPCEKPAVISFCHSLDYYRAKGYWNFWEKLRDSLKYQHSVVQGSRVPSIEPSERIQELPSSPTLSLSPTTPSAPSLSHSPNFFSKILSKAKSSQQISKGQAPDRNGFLNKVSESSDDICGRDSSSEDTQDTHRSHLNSIASSVDFNQDLNFLDSLPNVPDTPPSPMSANSSSAFLIPDNSTHSPRSQSKLLSRIFRGKQKRKDYG</sequence>
<feature type="region of interest" description="Disordered" evidence="1">
    <location>
        <begin position="297"/>
        <end position="326"/>
    </location>
</feature>
<dbReference type="GO" id="GO:0035325">
    <property type="term" value="F:Toll-like receptor binding"/>
    <property type="evidence" value="ECO:0007669"/>
    <property type="project" value="TreeGrafter"/>
</dbReference>
<dbReference type="InterPro" id="IPR000157">
    <property type="entry name" value="TIR_dom"/>
</dbReference>
<comment type="caution">
    <text evidence="3">The sequence shown here is derived from an EMBL/GenBank/DDBJ whole genome shotgun (WGS) entry which is preliminary data.</text>
</comment>
<dbReference type="InterPro" id="IPR017281">
    <property type="entry name" value="Myelin_different_resp_MyD88"/>
</dbReference>
<dbReference type="Gene3D" id="3.40.50.10140">
    <property type="entry name" value="Toll/interleukin-1 receptor homology (TIR) domain"/>
    <property type="match status" value="1"/>
</dbReference>
<feature type="compositionally biased region" description="Basic and acidic residues" evidence="1">
    <location>
        <begin position="368"/>
        <end position="383"/>
    </location>
</feature>
<gene>
    <name evidence="3" type="primary">MYD88</name>
    <name evidence="3" type="ORF">SK128_012188</name>
</gene>
<evidence type="ECO:0000256" key="1">
    <source>
        <dbReference type="SAM" id="MobiDB-lite"/>
    </source>
</evidence>
<dbReference type="GO" id="GO:0005886">
    <property type="term" value="C:plasma membrane"/>
    <property type="evidence" value="ECO:0007669"/>
    <property type="project" value="TreeGrafter"/>
</dbReference>
<dbReference type="PROSITE" id="PS50104">
    <property type="entry name" value="TIR"/>
    <property type="match status" value="1"/>
</dbReference>
<feature type="compositionally biased region" description="Basic residues" evidence="1">
    <location>
        <begin position="445"/>
        <end position="455"/>
    </location>
</feature>
<dbReference type="InterPro" id="IPR035897">
    <property type="entry name" value="Toll_tir_struct_dom_sf"/>
</dbReference>
<accession>A0AAN8WDV4</accession>
<feature type="region of interest" description="Disordered" evidence="1">
    <location>
        <begin position="343"/>
        <end position="383"/>
    </location>
</feature>
<dbReference type="Pfam" id="PF01582">
    <property type="entry name" value="TIR"/>
    <property type="match status" value="1"/>
</dbReference>
<dbReference type="Proteomes" id="UP001381693">
    <property type="component" value="Unassembled WGS sequence"/>
</dbReference>